<evidence type="ECO:0000313" key="2">
    <source>
        <dbReference type="Proteomes" id="UP001500724"/>
    </source>
</evidence>
<dbReference type="RefSeq" id="WP_344003724.1">
    <property type="nucleotide sequence ID" value="NZ_BAAAGU010000042.1"/>
</dbReference>
<sequence>MPARLRLTTVDDGLDLEHQGRVGFMGDAGHLWEGVEKDVPQLSDWNVQRKLLSYGRLRHLGRAGVRVFLSHAPEDFAALPHDGDVWD</sequence>
<dbReference type="EMBL" id="BAAAGU010000042">
    <property type="protein sequence ID" value="GAA0657324.1"/>
    <property type="molecule type" value="Genomic_DNA"/>
</dbReference>
<evidence type="ECO:0000313" key="1">
    <source>
        <dbReference type="EMBL" id="GAA0657324.1"/>
    </source>
</evidence>
<gene>
    <name evidence="1" type="ORF">GCM10009535_40450</name>
</gene>
<accession>A0ABN1HKZ0</accession>
<name>A0ABN1HKZ0_9ACTN</name>
<keyword evidence="2" id="KW-1185">Reference proteome</keyword>
<reference evidence="1 2" key="1">
    <citation type="journal article" date="2019" name="Int. J. Syst. Evol. Microbiol.">
        <title>The Global Catalogue of Microorganisms (GCM) 10K type strain sequencing project: providing services to taxonomists for standard genome sequencing and annotation.</title>
        <authorList>
            <consortium name="The Broad Institute Genomics Platform"/>
            <consortium name="The Broad Institute Genome Sequencing Center for Infectious Disease"/>
            <person name="Wu L."/>
            <person name="Ma J."/>
        </authorList>
    </citation>
    <scope>NUCLEOTIDE SEQUENCE [LARGE SCALE GENOMIC DNA]</scope>
    <source>
        <strain evidence="1 2">JCM 10367</strain>
    </source>
</reference>
<protein>
    <submittedName>
        <fullName evidence="1">Uncharacterized protein</fullName>
    </submittedName>
</protein>
<proteinExistence type="predicted"/>
<organism evidence="1 2">
    <name type="scientific">Streptomyces thermocarboxydovorans</name>
    <dbReference type="NCBI Taxonomy" id="59298"/>
    <lineage>
        <taxon>Bacteria</taxon>
        <taxon>Bacillati</taxon>
        <taxon>Actinomycetota</taxon>
        <taxon>Actinomycetes</taxon>
        <taxon>Kitasatosporales</taxon>
        <taxon>Streptomycetaceae</taxon>
        <taxon>Streptomyces</taxon>
    </lineage>
</organism>
<comment type="caution">
    <text evidence="1">The sequence shown here is derived from an EMBL/GenBank/DDBJ whole genome shotgun (WGS) entry which is preliminary data.</text>
</comment>
<dbReference type="Proteomes" id="UP001500724">
    <property type="component" value="Unassembled WGS sequence"/>
</dbReference>